<dbReference type="Proteomes" id="UP000013569">
    <property type="component" value="Unassembled WGS sequence"/>
</dbReference>
<comment type="caution">
    <text evidence="2">The sequence shown here is derived from an EMBL/GenBank/DDBJ whole genome shotgun (WGS) entry which is preliminary data.</text>
</comment>
<dbReference type="EMBL" id="AQPW01000004">
    <property type="protein sequence ID" value="EON33908.1"/>
    <property type="molecule type" value="Genomic_DNA"/>
</dbReference>
<evidence type="ECO:0000256" key="1">
    <source>
        <dbReference type="SAM" id="Phobius"/>
    </source>
</evidence>
<dbReference type="PATRIC" id="fig|1316928.3.peg.1213"/>
<reference evidence="2 3" key="1">
    <citation type="journal article" date="2013" name="Genome Announc.">
        <title>Draft Genome Sequence of a Benzothiophene-Desulfurizing Bacterium, Gordona terrae Strain C-6.</title>
        <authorList>
            <person name="Wang W."/>
            <person name="Ma T."/>
            <person name="Ren Y."/>
            <person name="Li G."/>
        </authorList>
    </citation>
    <scope>NUCLEOTIDE SEQUENCE [LARGE SCALE GENOMIC DNA]</scope>
    <source>
        <strain evidence="2 3">C-6</strain>
    </source>
</reference>
<feature type="transmembrane region" description="Helical" evidence="1">
    <location>
        <begin position="6"/>
        <end position="26"/>
    </location>
</feature>
<gene>
    <name evidence="2" type="ORF">GTC6_06057</name>
</gene>
<keyword evidence="1" id="KW-1133">Transmembrane helix</keyword>
<dbReference type="AlphaFoldDB" id="R7YD35"/>
<keyword evidence="1" id="KW-0812">Transmembrane</keyword>
<protein>
    <submittedName>
        <fullName evidence="2">Uncharacterized protein</fullName>
    </submittedName>
</protein>
<organism evidence="2 3">
    <name type="scientific">Gordonia terrae C-6</name>
    <dbReference type="NCBI Taxonomy" id="1316928"/>
    <lineage>
        <taxon>Bacteria</taxon>
        <taxon>Bacillati</taxon>
        <taxon>Actinomycetota</taxon>
        <taxon>Actinomycetes</taxon>
        <taxon>Mycobacteriales</taxon>
        <taxon>Gordoniaceae</taxon>
        <taxon>Gordonia</taxon>
    </lineage>
</organism>
<accession>R7YD35</accession>
<sequence>MPSYWVMPAVALISCIIIGIGFIVGIPGGGDKD</sequence>
<evidence type="ECO:0000313" key="2">
    <source>
        <dbReference type="EMBL" id="EON33908.1"/>
    </source>
</evidence>
<keyword evidence="1" id="KW-0472">Membrane</keyword>
<proteinExistence type="predicted"/>
<name>R7YD35_9ACTN</name>
<evidence type="ECO:0000313" key="3">
    <source>
        <dbReference type="Proteomes" id="UP000013569"/>
    </source>
</evidence>